<feature type="transmembrane region" description="Helical" evidence="6">
    <location>
        <begin position="15"/>
        <end position="34"/>
    </location>
</feature>
<accession>A0A6N7EW47</accession>
<dbReference type="InParanoid" id="A0A6N7EW47"/>
<dbReference type="InterPro" id="IPR015414">
    <property type="entry name" value="TMEM64"/>
</dbReference>
<evidence type="ECO:0000259" key="7">
    <source>
        <dbReference type="Pfam" id="PF09335"/>
    </source>
</evidence>
<sequence>MKAPSNRTPSNRKNLLKIAVISVVMMAIVAFFALDLSQYMQLDYIQQQRAVFAAYYDANRLLVLLGFFLLYVIATALSLPIAAILTLLAGALFGFLLGLVVVSFASSIGASLAFLFSRFIFRDTVQQKYGHYLEKVNQGIKKEGAFYLFALRLVPVVPFFVVNLLMGLMPIRLWVFYVVSQIGMLAGTAVYVYAGTELGQITALSDIMSPTLWIAFVLLGLLPLLSKKILAVMRKRHATNV</sequence>
<feature type="transmembrane region" description="Helical" evidence="6">
    <location>
        <begin position="207"/>
        <end position="226"/>
    </location>
</feature>
<dbReference type="PANTHER" id="PTHR12677">
    <property type="entry name" value="GOLGI APPARATUS MEMBRANE PROTEIN TVP38-RELATED"/>
    <property type="match status" value="1"/>
</dbReference>
<keyword evidence="5 6" id="KW-0472">Membrane</keyword>
<evidence type="ECO:0000256" key="6">
    <source>
        <dbReference type="RuleBase" id="RU366058"/>
    </source>
</evidence>
<dbReference type="AlphaFoldDB" id="A0A6N7EW47"/>
<feature type="domain" description="VTT" evidence="7">
    <location>
        <begin position="83"/>
        <end position="196"/>
    </location>
</feature>
<comment type="caution">
    <text evidence="8">The sequence shown here is derived from an EMBL/GenBank/DDBJ whole genome shotgun (WGS) entry which is preliminary data.</text>
</comment>
<evidence type="ECO:0000313" key="8">
    <source>
        <dbReference type="EMBL" id="MPV85780.1"/>
    </source>
</evidence>
<comment type="subcellular location">
    <subcellularLocation>
        <location evidence="1 6">Cell membrane</location>
        <topology evidence="1 6">Multi-pass membrane protein</topology>
    </subcellularLocation>
</comment>
<evidence type="ECO:0000313" key="9">
    <source>
        <dbReference type="Proteomes" id="UP000471298"/>
    </source>
</evidence>
<dbReference type="FunCoup" id="A0A6N7EW47">
    <property type="interactions" value="148"/>
</dbReference>
<organism evidence="8 9">
    <name type="scientific">Ostreibacterium oceani</name>
    <dbReference type="NCBI Taxonomy" id="2654998"/>
    <lineage>
        <taxon>Bacteria</taxon>
        <taxon>Pseudomonadati</taxon>
        <taxon>Pseudomonadota</taxon>
        <taxon>Gammaproteobacteria</taxon>
        <taxon>Cardiobacteriales</taxon>
        <taxon>Ostreibacteriaceae</taxon>
        <taxon>Ostreibacterium</taxon>
    </lineage>
</organism>
<evidence type="ECO:0000256" key="1">
    <source>
        <dbReference type="ARBA" id="ARBA00004651"/>
    </source>
</evidence>
<feature type="transmembrane region" description="Helical" evidence="6">
    <location>
        <begin position="173"/>
        <end position="195"/>
    </location>
</feature>
<comment type="similarity">
    <text evidence="6">Belongs to the TVP38/TMEM64 family.</text>
</comment>
<dbReference type="EMBL" id="WHNW01000003">
    <property type="protein sequence ID" value="MPV85780.1"/>
    <property type="molecule type" value="Genomic_DNA"/>
</dbReference>
<dbReference type="PANTHER" id="PTHR12677:SF59">
    <property type="entry name" value="GOLGI APPARATUS MEMBRANE PROTEIN TVP38-RELATED"/>
    <property type="match status" value="1"/>
</dbReference>
<proteinExistence type="inferred from homology"/>
<evidence type="ECO:0000256" key="2">
    <source>
        <dbReference type="ARBA" id="ARBA00022475"/>
    </source>
</evidence>
<keyword evidence="4 6" id="KW-1133">Transmembrane helix</keyword>
<evidence type="ECO:0000256" key="5">
    <source>
        <dbReference type="ARBA" id="ARBA00023136"/>
    </source>
</evidence>
<dbReference type="RefSeq" id="WP_152809378.1">
    <property type="nucleotide sequence ID" value="NZ_WHNW01000003.1"/>
</dbReference>
<feature type="transmembrane region" description="Helical" evidence="6">
    <location>
        <begin position="61"/>
        <end position="88"/>
    </location>
</feature>
<evidence type="ECO:0000256" key="3">
    <source>
        <dbReference type="ARBA" id="ARBA00022692"/>
    </source>
</evidence>
<name>A0A6N7EW47_9GAMM</name>
<evidence type="ECO:0000256" key="4">
    <source>
        <dbReference type="ARBA" id="ARBA00022989"/>
    </source>
</evidence>
<dbReference type="GO" id="GO:0005886">
    <property type="term" value="C:plasma membrane"/>
    <property type="evidence" value="ECO:0007669"/>
    <property type="project" value="UniProtKB-SubCell"/>
</dbReference>
<dbReference type="Proteomes" id="UP000471298">
    <property type="component" value="Unassembled WGS sequence"/>
</dbReference>
<protein>
    <recommendedName>
        <fullName evidence="6">TVP38/TMEM64 family membrane protein</fullName>
    </recommendedName>
</protein>
<gene>
    <name evidence="8" type="ORF">GCU85_03375</name>
</gene>
<feature type="transmembrane region" description="Helical" evidence="6">
    <location>
        <begin position="95"/>
        <end position="121"/>
    </location>
</feature>
<keyword evidence="9" id="KW-1185">Reference proteome</keyword>
<feature type="transmembrane region" description="Helical" evidence="6">
    <location>
        <begin position="145"/>
        <end position="166"/>
    </location>
</feature>
<keyword evidence="2 6" id="KW-1003">Cell membrane</keyword>
<dbReference type="Pfam" id="PF09335">
    <property type="entry name" value="VTT_dom"/>
    <property type="match status" value="1"/>
</dbReference>
<reference evidence="8 9" key="1">
    <citation type="submission" date="2019-10" db="EMBL/GenBank/DDBJ databases">
        <title>Cardiobacteriales fam. a chemoheterotrophic member of the order Cardiobacteriales, and proposal of Cardiobacteriales fam. nov.</title>
        <authorList>
            <person name="Wang C."/>
        </authorList>
    </citation>
    <scope>NUCLEOTIDE SEQUENCE [LARGE SCALE GENOMIC DNA]</scope>
    <source>
        <strain evidence="8 9">ML27</strain>
    </source>
</reference>
<keyword evidence="3 6" id="KW-0812">Transmembrane</keyword>
<dbReference type="InterPro" id="IPR032816">
    <property type="entry name" value="VTT_dom"/>
</dbReference>